<name>A0A8H5G464_9AGAR</name>
<evidence type="ECO:0000256" key="2">
    <source>
        <dbReference type="SAM" id="Phobius"/>
    </source>
</evidence>
<accession>A0A8H5G464</accession>
<dbReference type="Proteomes" id="UP000559027">
    <property type="component" value="Unassembled WGS sequence"/>
</dbReference>
<keyword evidence="5" id="KW-1185">Reference proteome</keyword>
<feature type="transmembrane region" description="Helical" evidence="2">
    <location>
        <begin position="426"/>
        <end position="449"/>
    </location>
</feature>
<dbReference type="Gene3D" id="2.60.120.260">
    <property type="entry name" value="Galactose-binding domain-like"/>
    <property type="match status" value="1"/>
</dbReference>
<sequence>MDYYRSNTIIFSPLLFLLVILSTPTSAVPRNVTIDDQRGDQETRQVPVYRPDLSWDDEKCVKCAIHPDIAQLHDQTAMAATFGKGGPNTTIEFSFTGKAIYLFFTLFANESPGITVYTECNFTIDGEYAGFFTHFGDPSKVIGEGRQYGVPVFSKMDLEQKEHSMAIWMAGVDYDTFLSFDYAIYTTSLYGLPFRSITIIFSLASFVLVLLLPTPVSAVPRNVTIDDQGGDPDTGKIPVYRPDFAWANEKCVGCAVRPDVGRLYNATATAATLRREDNITSNTLDFSFTGTAVYIFFTLFENEGDGVAVQTECNFTIDGEHVGYFNHPGDPTQPYQGGRQYQVPVFGRDGLEQKPHLMTISMADVPYNIFLSFDYAIYTFDPEVLASPGGTSSSGGTSVLVPTSTVSGSPPSVTTPNHSSDAPAGVIAGAVIGGLAVLASFIALIYLSYYRRNRHRLRALNTEPHAPRPLIDVPLADPKRERQEQSSQSSDTTYPIINQPQPASSGSSGSRLGSGPGSRGQGGTSVEHRIRVANQRMRSLRAEMASTSGRTASSTAGSSRTESSRVMAELAEEVSWLRQELQALREVQRQQMADAPQPQFNFEEPPPSYTNDYSHPV</sequence>
<evidence type="ECO:0000256" key="1">
    <source>
        <dbReference type="SAM" id="MobiDB-lite"/>
    </source>
</evidence>
<comment type="caution">
    <text evidence="4">The sequence shown here is derived from an EMBL/GenBank/DDBJ whole genome shotgun (WGS) entry which is preliminary data.</text>
</comment>
<keyword evidence="2" id="KW-0472">Membrane</keyword>
<feature type="region of interest" description="Disordered" evidence="1">
    <location>
        <begin position="540"/>
        <end position="566"/>
    </location>
</feature>
<feature type="compositionally biased region" description="Polar residues" evidence="1">
    <location>
        <begin position="491"/>
        <end position="503"/>
    </location>
</feature>
<feature type="compositionally biased region" description="Gly residues" evidence="1">
    <location>
        <begin position="512"/>
        <end position="523"/>
    </location>
</feature>
<keyword evidence="2" id="KW-0812">Transmembrane</keyword>
<feature type="region of interest" description="Disordered" evidence="1">
    <location>
        <begin position="391"/>
        <end position="420"/>
    </location>
</feature>
<protein>
    <submittedName>
        <fullName evidence="4">Uncharacterized protein</fullName>
    </submittedName>
</protein>
<feature type="compositionally biased region" description="Low complexity" evidence="1">
    <location>
        <begin position="545"/>
        <end position="565"/>
    </location>
</feature>
<organism evidence="4 5">
    <name type="scientific">Leucocoprinus leucothites</name>
    <dbReference type="NCBI Taxonomy" id="201217"/>
    <lineage>
        <taxon>Eukaryota</taxon>
        <taxon>Fungi</taxon>
        <taxon>Dikarya</taxon>
        <taxon>Basidiomycota</taxon>
        <taxon>Agaricomycotina</taxon>
        <taxon>Agaricomycetes</taxon>
        <taxon>Agaricomycetidae</taxon>
        <taxon>Agaricales</taxon>
        <taxon>Agaricineae</taxon>
        <taxon>Agaricaceae</taxon>
        <taxon>Leucocoprinus</taxon>
    </lineage>
</organism>
<dbReference type="OrthoDB" id="2758521at2759"/>
<dbReference type="EMBL" id="JAACJO010000005">
    <property type="protein sequence ID" value="KAF5358008.1"/>
    <property type="molecule type" value="Genomic_DNA"/>
</dbReference>
<gene>
    <name evidence="4" type="ORF">D9756_001284</name>
</gene>
<feature type="compositionally biased region" description="Low complexity" evidence="1">
    <location>
        <begin position="391"/>
        <end position="416"/>
    </location>
</feature>
<evidence type="ECO:0000256" key="3">
    <source>
        <dbReference type="SAM" id="SignalP"/>
    </source>
</evidence>
<keyword evidence="2" id="KW-1133">Transmembrane helix</keyword>
<evidence type="ECO:0000313" key="4">
    <source>
        <dbReference type="EMBL" id="KAF5358008.1"/>
    </source>
</evidence>
<keyword evidence="3" id="KW-0732">Signal</keyword>
<feature type="region of interest" description="Disordered" evidence="1">
    <location>
        <begin position="587"/>
        <end position="617"/>
    </location>
</feature>
<reference evidence="4 5" key="1">
    <citation type="journal article" date="2020" name="ISME J.">
        <title>Uncovering the hidden diversity of litter-decomposition mechanisms in mushroom-forming fungi.</title>
        <authorList>
            <person name="Floudas D."/>
            <person name="Bentzer J."/>
            <person name="Ahren D."/>
            <person name="Johansson T."/>
            <person name="Persson P."/>
            <person name="Tunlid A."/>
        </authorList>
    </citation>
    <scope>NUCLEOTIDE SEQUENCE [LARGE SCALE GENOMIC DNA]</scope>
    <source>
        <strain evidence="4 5">CBS 146.42</strain>
    </source>
</reference>
<feature type="chain" id="PRO_5034674454" evidence="3">
    <location>
        <begin position="28"/>
        <end position="617"/>
    </location>
</feature>
<proteinExistence type="predicted"/>
<evidence type="ECO:0000313" key="5">
    <source>
        <dbReference type="Proteomes" id="UP000559027"/>
    </source>
</evidence>
<dbReference type="AlphaFoldDB" id="A0A8H5G464"/>
<feature type="region of interest" description="Disordered" evidence="1">
    <location>
        <begin position="465"/>
        <end position="527"/>
    </location>
</feature>
<feature type="signal peptide" evidence="3">
    <location>
        <begin position="1"/>
        <end position="27"/>
    </location>
</feature>